<gene>
    <name evidence="1" type="ORF">SMRZ_LOCUS25433</name>
</gene>
<dbReference type="Proteomes" id="UP000277204">
    <property type="component" value="Unassembled WGS sequence"/>
</dbReference>
<dbReference type="AlphaFoldDB" id="A0A3P8DTW4"/>
<protein>
    <submittedName>
        <fullName evidence="1">Uncharacterized protein</fullName>
    </submittedName>
</protein>
<dbReference type="EMBL" id="UZAI01021329">
    <property type="protein sequence ID" value="VDP55167.1"/>
    <property type="molecule type" value="Genomic_DNA"/>
</dbReference>
<name>A0A3P8DTW4_9TREM</name>
<accession>A0A3P8DTW4</accession>
<organism evidence="1 2">
    <name type="scientific">Schistosoma margrebowiei</name>
    <dbReference type="NCBI Taxonomy" id="48269"/>
    <lineage>
        <taxon>Eukaryota</taxon>
        <taxon>Metazoa</taxon>
        <taxon>Spiralia</taxon>
        <taxon>Lophotrochozoa</taxon>
        <taxon>Platyhelminthes</taxon>
        <taxon>Trematoda</taxon>
        <taxon>Digenea</taxon>
        <taxon>Strigeidida</taxon>
        <taxon>Schistosomatoidea</taxon>
        <taxon>Schistosomatidae</taxon>
        <taxon>Schistosoma</taxon>
    </lineage>
</organism>
<proteinExistence type="predicted"/>
<evidence type="ECO:0000313" key="1">
    <source>
        <dbReference type="EMBL" id="VDP55167.1"/>
    </source>
</evidence>
<evidence type="ECO:0000313" key="2">
    <source>
        <dbReference type="Proteomes" id="UP000277204"/>
    </source>
</evidence>
<sequence length="377" mass="42500">MAQKMKKLLGLLRSSNSSRQSQLFQFFLASKMAQPVGLRRTCSHDNNEEIDLELDEDDMTSSEDSLFAVGSCGLSTPEESVTTLVRLINERVTQLIQLQGRESLKSFDLFEDIHWLLLISGHLLVSGPTSLTSVLRMGSPWDTQFSIPHQILYLGSNDTVDVINSRRLILMSIAQCPDMNSSWPPDNLPYTHIPSLIIRRLILMSIAQCPDMNSIWPPDNLPYTHIPSLIILLCSLFRLLWLQVAYGVGSAQLVTDNFWLMTRLAVTYFCHNVVDRDTLMSNISRSPIMTILQAESVHPLPAHQGVFLSNKPYNGENQLSERKENLLPESCNDINRVCIQGLLMCIRLALDKWSHEPQALSSLTRLLSVLSMHSPNS</sequence>
<keyword evidence="2" id="KW-1185">Reference proteome</keyword>
<reference evidence="1 2" key="1">
    <citation type="submission" date="2018-11" db="EMBL/GenBank/DDBJ databases">
        <authorList>
            <consortium name="Pathogen Informatics"/>
        </authorList>
    </citation>
    <scope>NUCLEOTIDE SEQUENCE [LARGE SCALE GENOMIC DNA]</scope>
    <source>
        <strain evidence="1 2">Zambia</strain>
    </source>
</reference>